<dbReference type="Gene3D" id="3.60.110.10">
    <property type="entry name" value="Carbon-nitrogen hydrolase"/>
    <property type="match status" value="1"/>
</dbReference>
<dbReference type="NCBIfam" id="TIGR03381">
    <property type="entry name" value="agmatine_aguB"/>
    <property type="match status" value="1"/>
</dbReference>
<comment type="caution">
    <text evidence="4">The sequence shown here is derived from an EMBL/GenBank/DDBJ whole genome shotgun (WGS) entry which is preliminary data.</text>
</comment>
<comment type="similarity">
    <text evidence="2">Belongs to the carbon-nitrogen hydrolase superfamily.</text>
</comment>
<dbReference type="CDD" id="cd07573">
    <property type="entry name" value="CPA"/>
    <property type="match status" value="1"/>
</dbReference>
<dbReference type="InterPro" id="IPR050345">
    <property type="entry name" value="Aliph_Amidase/BUP"/>
</dbReference>
<protein>
    <submittedName>
        <fullName evidence="4">N-carbamoylputrescine amidase</fullName>
        <ecNumber evidence="4">3.5.1.53</ecNumber>
    </submittedName>
</protein>
<dbReference type="GO" id="GO:0033388">
    <property type="term" value="P:putrescine biosynthetic process from arginine"/>
    <property type="evidence" value="ECO:0007669"/>
    <property type="project" value="TreeGrafter"/>
</dbReference>
<dbReference type="PANTHER" id="PTHR43674">
    <property type="entry name" value="NITRILASE C965.09-RELATED"/>
    <property type="match status" value="1"/>
</dbReference>
<keyword evidence="1 4" id="KW-0378">Hydrolase</keyword>
<reference evidence="4 5" key="1">
    <citation type="submission" date="2020-08" db="EMBL/GenBank/DDBJ databases">
        <title>Genomic Encyclopedia of Type Strains, Phase IV (KMG-IV): sequencing the most valuable type-strain genomes for metagenomic binning, comparative biology and taxonomic classification.</title>
        <authorList>
            <person name="Goeker M."/>
        </authorList>
    </citation>
    <scope>NUCLEOTIDE SEQUENCE [LARGE SCALE GENOMIC DNA]</scope>
    <source>
        <strain evidence="4 5">DSM 26723</strain>
    </source>
</reference>
<keyword evidence="5" id="KW-1185">Reference proteome</keyword>
<name>A0A841HU21_9GAMM</name>
<dbReference type="RefSeq" id="WP_184335172.1">
    <property type="nucleotide sequence ID" value="NZ_JACHHZ010000006.1"/>
</dbReference>
<dbReference type="EMBL" id="JACHHZ010000006">
    <property type="protein sequence ID" value="MBB6095779.1"/>
    <property type="molecule type" value="Genomic_DNA"/>
</dbReference>
<evidence type="ECO:0000313" key="4">
    <source>
        <dbReference type="EMBL" id="MBB6095779.1"/>
    </source>
</evidence>
<dbReference type="AlphaFoldDB" id="A0A841HU21"/>
<evidence type="ECO:0000313" key="5">
    <source>
        <dbReference type="Proteomes" id="UP000588068"/>
    </source>
</evidence>
<evidence type="ECO:0000256" key="2">
    <source>
        <dbReference type="ARBA" id="ARBA00034122"/>
    </source>
</evidence>
<feature type="domain" description="CN hydrolase" evidence="3">
    <location>
        <begin position="3"/>
        <end position="257"/>
    </location>
</feature>
<dbReference type="InterPro" id="IPR017755">
    <property type="entry name" value="N-carbamoylputrescine_amidase"/>
</dbReference>
<dbReference type="Proteomes" id="UP000588068">
    <property type="component" value="Unassembled WGS sequence"/>
</dbReference>
<sequence>MQVTVAATQFACTDNREQNLATAERTIRAAAAQGANVILIQELFETPYFCKDHDQRYFSLARTIEENPAVAKFRALARELNVVLPASVYEREGNAFYNTVAIIDADGSNLGIYRKAHIPESPGYHEKFYFSPGDTGFKVWKTRFGTIGVAICWDQWFPESARAMALLGAEILFYPTAIGAEPQDTSIDSRDHWQRAMQGHAASNIMPLVASNRIGTEKGERWSVTYYGSSFIADHTGALVKQADRTTESILTAKFDLDAIRDYRNAWGVFRDRRPEHYGPLLTLDGHTRK</sequence>
<dbReference type="GO" id="GO:0050126">
    <property type="term" value="F:N-carbamoylputrescine amidase activity"/>
    <property type="evidence" value="ECO:0007669"/>
    <property type="project" value="UniProtKB-EC"/>
</dbReference>
<gene>
    <name evidence="4" type="ORF">HNQ60_004670</name>
</gene>
<evidence type="ECO:0000256" key="1">
    <source>
        <dbReference type="ARBA" id="ARBA00022801"/>
    </source>
</evidence>
<dbReference type="PROSITE" id="PS50263">
    <property type="entry name" value="CN_HYDROLASE"/>
    <property type="match status" value="1"/>
</dbReference>
<proteinExistence type="inferred from homology"/>
<organism evidence="4 5">
    <name type="scientific">Povalibacter uvarum</name>
    <dbReference type="NCBI Taxonomy" id="732238"/>
    <lineage>
        <taxon>Bacteria</taxon>
        <taxon>Pseudomonadati</taxon>
        <taxon>Pseudomonadota</taxon>
        <taxon>Gammaproteobacteria</taxon>
        <taxon>Steroidobacterales</taxon>
        <taxon>Steroidobacteraceae</taxon>
        <taxon>Povalibacter</taxon>
    </lineage>
</organism>
<dbReference type="PANTHER" id="PTHR43674:SF2">
    <property type="entry name" value="BETA-UREIDOPROPIONASE"/>
    <property type="match status" value="1"/>
</dbReference>
<dbReference type="SUPFAM" id="SSF56317">
    <property type="entry name" value="Carbon-nitrogen hydrolase"/>
    <property type="match status" value="1"/>
</dbReference>
<dbReference type="InterPro" id="IPR003010">
    <property type="entry name" value="C-N_Hydrolase"/>
</dbReference>
<dbReference type="Pfam" id="PF00795">
    <property type="entry name" value="CN_hydrolase"/>
    <property type="match status" value="1"/>
</dbReference>
<accession>A0A841HU21</accession>
<dbReference type="EC" id="3.5.1.53" evidence="4"/>
<evidence type="ECO:0000259" key="3">
    <source>
        <dbReference type="PROSITE" id="PS50263"/>
    </source>
</evidence>
<dbReference type="InterPro" id="IPR036526">
    <property type="entry name" value="C-N_Hydrolase_sf"/>
</dbReference>